<evidence type="ECO:0000256" key="1">
    <source>
        <dbReference type="ARBA" id="ARBA00023125"/>
    </source>
</evidence>
<dbReference type="AlphaFoldDB" id="A0A4U0SN89"/>
<reference evidence="5 6" key="1">
    <citation type="submission" date="2019-04" db="EMBL/GenBank/DDBJ databases">
        <title>Streptomyces oryziradicis sp. nov., a novel actinomycete isolated from rhizosphere soil of rice (Oryza sativa L.).</title>
        <authorList>
            <person name="Li C."/>
        </authorList>
    </citation>
    <scope>NUCLEOTIDE SEQUENCE [LARGE SCALE GENOMIC DNA]</scope>
    <source>
        <strain evidence="5 6">NEAU-C40</strain>
    </source>
</reference>
<comment type="caution">
    <text evidence="5">The sequence shown here is derived from an EMBL/GenBank/DDBJ whole genome shotgun (WGS) entry which is preliminary data.</text>
</comment>
<dbReference type="OrthoDB" id="4113332at2"/>
<dbReference type="Gene3D" id="3.30.60.230">
    <property type="entry name" value="Lsr2, dimerization domain"/>
    <property type="match status" value="1"/>
</dbReference>
<accession>A0A4U0SN89</accession>
<dbReference type="InterPro" id="IPR055370">
    <property type="entry name" value="Lsr2_DNA-bd"/>
</dbReference>
<dbReference type="Pfam" id="PF23359">
    <property type="entry name" value="Lsr2_DNA-bd"/>
    <property type="match status" value="1"/>
</dbReference>
<dbReference type="Pfam" id="PF11774">
    <property type="entry name" value="Lsr2"/>
    <property type="match status" value="1"/>
</dbReference>
<organism evidence="5 6">
    <name type="scientific">Actinacidiphila oryziradicis</name>
    <dbReference type="NCBI Taxonomy" id="2571141"/>
    <lineage>
        <taxon>Bacteria</taxon>
        <taxon>Bacillati</taxon>
        <taxon>Actinomycetota</taxon>
        <taxon>Actinomycetes</taxon>
        <taxon>Kitasatosporales</taxon>
        <taxon>Streptomycetaceae</taxon>
        <taxon>Actinacidiphila</taxon>
    </lineage>
</organism>
<dbReference type="Proteomes" id="UP000305778">
    <property type="component" value="Unassembled WGS sequence"/>
</dbReference>
<sequence>MAQRVVVTLSDDLDGGAAEETIAFGLDGKSYEIDLSSANADKLRDALSPYLEAGRRRSRSGKAYKRTSLTSDPATVRAWARSNGFDVPPRGRIPKKVYEAHTEAQLGSR</sequence>
<evidence type="ECO:0000256" key="2">
    <source>
        <dbReference type="SAM" id="MobiDB-lite"/>
    </source>
</evidence>
<evidence type="ECO:0000313" key="6">
    <source>
        <dbReference type="Proteomes" id="UP000305778"/>
    </source>
</evidence>
<dbReference type="Gene3D" id="4.10.320.10">
    <property type="entry name" value="E3-binding domain"/>
    <property type="match status" value="1"/>
</dbReference>
<protein>
    <submittedName>
        <fullName evidence="5">Lsr2 family protein</fullName>
    </submittedName>
</protein>
<proteinExistence type="predicted"/>
<keyword evidence="1" id="KW-0238">DNA-binding</keyword>
<dbReference type="GO" id="GO:0003677">
    <property type="term" value="F:DNA binding"/>
    <property type="evidence" value="ECO:0007669"/>
    <property type="project" value="UniProtKB-KW"/>
</dbReference>
<dbReference type="InterPro" id="IPR024412">
    <property type="entry name" value="Lsr2_dim_dom"/>
</dbReference>
<feature type="region of interest" description="Disordered" evidence="2">
    <location>
        <begin position="83"/>
        <end position="109"/>
    </location>
</feature>
<feature type="domain" description="Lsr2 DNA-binding" evidence="4">
    <location>
        <begin position="71"/>
        <end position="104"/>
    </location>
</feature>
<gene>
    <name evidence="5" type="ORF">FCI23_13235</name>
</gene>
<evidence type="ECO:0000259" key="3">
    <source>
        <dbReference type="Pfam" id="PF11774"/>
    </source>
</evidence>
<dbReference type="InterPro" id="IPR042261">
    <property type="entry name" value="Lsr2-like_dimerization"/>
</dbReference>
<dbReference type="EMBL" id="SUMC01000009">
    <property type="protein sequence ID" value="TKA11292.1"/>
    <property type="molecule type" value="Genomic_DNA"/>
</dbReference>
<keyword evidence="6" id="KW-1185">Reference proteome</keyword>
<dbReference type="RefSeq" id="WP_136723705.1">
    <property type="nucleotide sequence ID" value="NZ_SUMC01000009.1"/>
</dbReference>
<dbReference type="GO" id="GO:0016746">
    <property type="term" value="F:acyltransferase activity"/>
    <property type="evidence" value="ECO:0007669"/>
    <property type="project" value="InterPro"/>
</dbReference>
<evidence type="ECO:0000313" key="5">
    <source>
        <dbReference type="EMBL" id="TKA11292.1"/>
    </source>
</evidence>
<dbReference type="InterPro" id="IPR036625">
    <property type="entry name" value="E3-bd_dom_sf"/>
</dbReference>
<name>A0A4U0SN89_9ACTN</name>
<feature type="domain" description="Lsr2 dimerization" evidence="3">
    <location>
        <begin position="1"/>
        <end position="57"/>
    </location>
</feature>
<evidence type="ECO:0000259" key="4">
    <source>
        <dbReference type="Pfam" id="PF23359"/>
    </source>
</evidence>